<evidence type="ECO:0000313" key="1">
    <source>
        <dbReference type="EMBL" id="CAH0585812.1"/>
    </source>
</evidence>
<name>A0A9P0BPM0_CHRIL</name>
<dbReference type="EMBL" id="LR824017">
    <property type="protein sequence ID" value="CAH0585812.1"/>
    <property type="molecule type" value="Genomic_DNA"/>
</dbReference>
<gene>
    <name evidence="1" type="ORF">CINC_LOCUS3088</name>
</gene>
<dbReference type="AlphaFoldDB" id="A0A9P0BPM0"/>
<protein>
    <submittedName>
        <fullName evidence="1">Uncharacterized protein</fullName>
    </submittedName>
</protein>
<reference evidence="1" key="1">
    <citation type="submission" date="2021-12" db="EMBL/GenBank/DDBJ databases">
        <authorList>
            <person name="King R."/>
        </authorList>
    </citation>
    <scope>NUCLEOTIDE SEQUENCE</scope>
</reference>
<keyword evidence="2" id="KW-1185">Reference proteome</keyword>
<evidence type="ECO:0000313" key="2">
    <source>
        <dbReference type="Proteomes" id="UP001154114"/>
    </source>
</evidence>
<sequence>MDNYGYLFYLPSFIIIYLKPLSCIKYNVNDNCLNLLMSQDIFVIMWNRYRCRTWLCSSRTCLSGRKNRIEYLKYLLDLAPNAKGTFI</sequence>
<proteinExistence type="predicted"/>
<organism evidence="1 2">
    <name type="scientific">Chrysodeixis includens</name>
    <name type="common">Soybean looper</name>
    <name type="synonym">Pseudoplusia includens</name>
    <dbReference type="NCBI Taxonomy" id="689277"/>
    <lineage>
        <taxon>Eukaryota</taxon>
        <taxon>Metazoa</taxon>
        <taxon>Ecdysozoa</taxon>
        <taxon>Arthropoda</taxon>
        <taxon>Hexapoda</taxon>
        <taxon>Insecta</taxon>
        <taxon>Pterygota</taxon>
        <taxon>Neoptera</taxon>
        <taxon>Endopterygota</taxon>
        <taxon>Lepidoptera</taxon>
        <taxon>Glossata</taxon>
        <taxon>Ditrysia</taxon>
        <taxon>Noctuoidea</taxon>
        <taxon>Noctuidae</taxon>
        <taxon>Plusiinae</taxon>
        <taxon>Chrysodeixis</taxon>
    </lineage>
</organism>
<dbReference type="Proteomes" id="UP001154114">
    <property type="component" value="Chromosome 14"/>
</dbReference>
<accession>A0A9P0BPM0</accession>